<feature type="repeat" description="TPR" evidence="4">
    <location>
        <begin position="757"/>
        <end position="790"/>
    </location>
</feature>
<evidence type="ECO:0000256" key="3">
    <source>
        <dbReference type="ARBA" id="ARBA00022803"/>
    </source>
</evidence>
<gene>
    <name evidence="10" type="ORF">HAND00432_LOCUS27188</name>
</gene>
<dbReference type="InterPro" id="IPR040364">
    <property type="entry name" value="TTC21A/TTC21B"/>
</dbReference>
<dbReference type="GO" id="GO:0005929">
    <property type="term" value="C:cilium"/>
    <property type="evidence" value="ECO:0007669"/>
    <property type="project" value="GOC"/>
</dbReference>
<feature type="repeat" description="TPR" evidence="4">
    <location>
        <begin position="723"/>
        <end position="756"/>
    </location>
</feature>
<dbReference type="Pfam" id="PF25060">
    <property type="entry name" value="ARM_TT21_2nd"/>
    <property type="match status" value="1"/>
</dbReference>
<feature type="repeat" description="TPR" evidence="4">
    <location>
        <begin position="220"/>
        <end position="253"/>
    </location>
</feature>
<protein>
    <submittedName>
        <fullName evidence="10">Uncharacterized protein</fullName>
    </submittedName>
</protein>
<name>A0A6U5AVN5_HEMAN</name>
<evidence type="ECO:0000256" key="1">
    <source>
        <dbReference type="ARBA" id="ARBA00010935"/>
    </source>
</evidence>
<dbReference type="GO" id="GO:0035721">
    <property type="term" value="P:intraciliary retrograde transport"/>
    <property type="evidence" value="ECO:0007669"/>
    <property type="project" value="TreeGrafter"/>
</dbReference>
<organism evidence="10">
    <name type="scientific">Hemiselmis andersenii</name>
    <name type="common">Cryptophyte alga</name>
    <dbReference type="NCBI Taxonomy" id="464988"/>
    <lineage>
        <taxon>Eukaryota</taxon>
        <taxon>Cryptophyceae</taxon>
        <taxon>Cryptomonadales</taxon>
        <taxon>Hemiselmidaceae</taxon>
        <taxon>Hemiselmis</taxon>
    </lineage>
</organism>
<keyword evidence="3 4" id="KW-0802">TPR repeat</keyword>
<dbReference type="Pfam" id="PF25063">
    <property type="entry name" value="ARM_TT21_C"/>
    <property type="match status" value="1"/>
</dbReference>
<dbReference type="EMBL" id="HBFX01045278">
    <property type="protein sequence ID" value="CAD8976183.1"/>
    <property type="molecule type" value="Transcribed_RNA"/>
</dbReference>
<reference evidence="10" key="1">
    <citation type="submission" date="2021-01" db="EMBL/GenBank/DDBJ databases">
        <authorList>
            <person name="Corre E."/>
            <person name="Pelletier E."/>
            <person name="Niang G."/>
            <person name="Scheremetjew M."/>
            <person name="Finn R."/>
            <person name="Kale V."/>
            <person name="Holt S."/>
            <person name="Cochrane G."/>
            <person name="Meng A."/>
            <person name="Brown T."/>
            <person name="Cohen L."/>
        </authorList>
    </citation>
    <scope>NUCLEOTIDE SEQUENCE</scope>
    <source>
        <strain evidence="10">CCMP644</strain>
    </source>
</reference>
<evidence type="ECO:0000256" key="4">
    <source>
        <dbReference type="PROSITE-ProRule" id="PRU00339"/>
    </source>
</evidence>
<dbReference type="FunFam" id="1.25.40.10:FF:000219">
    <property type="entry name" value="Tetratricopeptide repeat domain 21B"/>
    <property type="match status" value="1"/>
</dbReference>
<dbReference type="PANTHER" id="PTHR14699:SF0">
    <property type="entry name" value="TETRATRICOPEPTIDE REPEAT PROTEIN 21 HOMOLOG"/>
    <property type="match status" value="1"/>
</dbReference>
<dbReference type="InterPro" id="IPR056832">
    <property type="entry name" value="ARM_TT21_2nd"/>
</dbReference>
<feature type="domain" description="Tetratricopeptide repeat protein 21A/21B fifth ARM repeats" evidence="8">
    <location>
        <begin position="955"/>
        <end position="1071"/>
    </location>
</feature>
<dbReference type="PROSITE" id="PS50005">
    <property type="entry name" value="TPR"/>
    <property type="match status" value="3"/>
</dbReference>
<dbReference type="InterPro" id="IPR011990">
    <property type="entry name" value="TPR-like_helical_dom_sf"/>
</dbReference>
<feature type="domain" description="Tetratricopeptide repeat protein 21A/21B C-terminal ARM" evidence="7">
    <location>
        <begin position="1094"/>
        <end position="1297"/>
    </location>
</feature>
<dbReference type="PANTHER" id="PTHR14699">
    <property type="entry name" value="STI2 PROTEIN-RELATED"/>
    <property type="match status" value="1"/>
</dbReference>
<dbReference type="Pfam" id="PF07719">
    <property type="entry name" value="TPR_2"/>
    <property type="match status" value="1"/>
</dbReference>
<proteinExistence type="inferred from homology"/>
<comment type="similarity">
    <text evidence="1">Belongs to the TTC21 family.</text>
</comment>
<evidence type="ECO:0000259" key="9">
    <source>
        <dbReference type="Pfam" id="PF25068"/>
    </source>
</evidence>
<feature type="domain" description="Tetratricopeptide repeat protein 21A/21B N-terminal ARM repeat" evidence="6">
    <location>
        <begin position="16"/>
        <end position="240"/>
    </location>
</feature>
<dbReference type="GO" id="GO:0030991">
    <property type="term" value="C:intraciliary transport particle A"/>
    <property type="evidence" value="ECO:0007669"/>
    <property type="project" value="TreeGrafter"/>
</dbReference>
<dbReference type="InterPro" id="IPR019734">
    <property type="entry name" value="TPR_rpt"/>
</dbReference>
<evidence type="ECO:0000259" key="6">
    <source>
        <dbReference type="Pfam" id="PF25062"/>
    </source>
</evidence>
<evidence type="ECO:0000259" key="7">
    <source>
        <dbReference type="Pfam" id="PF25063"/>
    </source>
</evidence>
<dbReference type="InterPro" id="IPR056833">
    <property type="entry name" value="ARM_TT21_N"/>
</dbReference>
<feature type="domain" description="Tetratricopeptide repeat protein 21A/21B second ARM" evidence="5">
    <location>
        <begin position="277"/>
        <end position="543"/>
    </location>
</feature>
<keyword evidence="2" id="KW-0677">Repeat</keyword>
<dbReference type="GO" id="GO:0061512">
    <property type="term" value="P:protein localization to cilium"/>
    <property type="evidence" value="ECO:0007669"/>
    <property type="project" value="TreeGrafter"/>
</dbReference>
<evidence type="ECO:0000259" key="5">
    <source>
        <dbReference type="Pfam" id="PF25060"/>
    </source>
</evidence>
<dbReference type="InterPro" id="IPR056836">
    <property type="entry name" value="ARM_TT21_4th"/>
</dbReference>
<accession>A0A6U5AVN5</accession>
<dbReference type="Pfam" id="PF25058">
    <property type="entry name" value="ARM_TT21"/>
    <property type="match status" value="1"/>
</dbReference>
<dbReference type="SMART" id="SM00028">
    <property type="entry name" value="TPR"/>
    <property type="match status" value="14"/>
</dbReference>
<evidence type="ECO:0000259" key="8">
    <source>
        <dbReference type="Pfam" id="PF25064"/>
    </source>
</evidence>
<dbReference type="Pfam" id="PF25062">
    <property type="entry name" value="ARM_TT21_N"/>
    <property type="match status" value="1"/>
</dbReference>
<dbReference type="InterPro" id="IPR056835">
    <property type="entry name" value="ARM_TT21_5th"/>
</dbReference>
<sequence>MSALLAPDAVALNSLIHFYARKGFYQHVHTAASQALTKRMNDPVLLFWRAFAILKQGRTSDAIRELEALRGKQGVQLPVLMCLKMAHTSGKHIDREEVASLEKGIFDEENAKRDSSLFLAATLCMLAGDNKKGRDYIGKVLQIQERYPQAHSMAGWIELTSGSDVKARKSMEMFRQAVEANPADVDAVLGRARYHEQVTKELDAAVEELNQCVVQFPWFTPALSEKARVLMALGDWDQAIDASNRSLTLTPNNIESLRLSVLHLVAKDCRPQDAVRRMQELSDAIAQDEPRNSHLCFETAAVVSRFCARSPPILAACAALVAKATELSPNNSEYAAEQAAELLMQGKIQDAMADYKQATSLDEANMTALYGSITCQILLGDIDDAAGQFEFLNEIHSGNASSDLTYIGALLATRKDHDPEKTTEKLEETLAVHLEGVGKDYWTIQGMIKLNPDFLLTIARDLLGIAGNEPCPRGEPPPPTVSKAMKVLGPVMDVAPGLVEVQLLLARARFVSRDFEGAQQVLAEAIQSDPSQYQAHLLMAKILCEVEKFTAANASLEQALSHNFEIRESASYYVIKANILEKEHKWIEAVKVLESAMNLPGVKTAGSMGKVVAVEDRAQIFLHLAIAHAELDHQPEASKIIQDATREFKETSQSAQIVIVNSELALKRGDVQAALVMLKGVKSDSPHYLKARIATANIHLNHRHDKKEYIRCFEGLVQRNKSVVTHCMLADAFMRTQEPSKAVEHYQEALKLSPNESDLAGKIGQALVSTHDFAQAIKFYEEAVRKQPGKSALWLSLAELYMKLGKSGDSVRTLNGLQETLGSSDTVEGLMVRSKAQLLTAQLHKSAGAVEEYARVLGEARNTQGKILGRLRGESAELIRGQRRAAATVCSELAAHFESHKNFNEALRFYGEALKHDEKHSDAMVALARLHLDRDELEDARHLCTQMFKHDLQVETATMLLADIMFRSNEFDEAIGYFSQMLDSNNVSYRALEKLILLIRRAGRLADVPRFITRAEKSSARAAMEPGLHYCKGLLARHMRNYQEALLELNQARKDGEWGSKATCVMIDIYLDPDQLGEEANQPSPMNDKVKMAKQLRLELTNVKPVKLMLYEAYEMLMSQHKPTVEASIDKFSKVLDIEKDSVDALLGMSYALRLLKQEPKARNHLKRISKMQYNTDEADELERSYLLLADMYIQSNKNDLAQELCRKCLQYNKSCAKAWEFQGLIFEKEASYADAAQVYEMAWQFDNKRNPSVGFKLAFNYLKAKRFVEAINICTEVLKVQPNFPKIKTEILNKARASLRP</sequence>
<dbReference type="Gene3D" id="1.25.40.10">
    <property type="entry name" value="Tetratricopeptide repeat domain"/>
    <property type="match status" value="5"/>
</dbReference>
<evidence type="ECO:0000313" key="10">
    <source>
        <dbReference type="EMBL" id="CAD8976183.1"/>
    </source>
</evidence>
<dbReference type="SUPFAM" id="SSF48452">
    <property type="entry name" value="TPR-like"/>
    <property type="match status" value="6"/>
</dbReference>
<evidence type="ECO:0000256" key="2">
    <source>
        <dbReference type="ARBA" id="ARBA00022737"/>
    </source>
</evidence>
<dbReference type="InterPro" id="IPR056834">
    <property type="entry name" value="ARM_TT21_C"/>
</dbReference>
<dbReference type="InterPro" id="IPR013105">
    <property type="entry name" value="TPR_2"/>
</dbReference>
<feature type="domain" description="Tetratricopeptide repeat protein 21A/21B fourth ARM" evidence="9">
    <location>
        <begin position="759"/>
        <end position="914"/>
    </location>
</feature>
<dbReference type="Pfam" id="PF25064">
    <property type="entry name" value="ARM_TT21_5th"/>
    <property type="match status" value="1"/>
</dbReference>
<dbReference type="Pfam" id="PF25068">
    <property type="entry name" value="ARM_TT21_4th"/>
    <property type="match status" value="1"/>
</dbReference>